<evidence type="ECO:0000256" key="1">
    <source>
        <dbReference type="ARBA" id="ARBA00010062"/>
    </source>
</evidence>
<dbReference type="Proteomes" id="UP000887222">
    <property type="component" value="Unassembled WGS sequence"/>
</dbReference>
<evidence type="ECO:0000313" key="5">
    <source>
        <dbReference type="EMBL" id="GIZ54003.1"/>
    </source>
</evidence>
<keyword evidence="6" id="KW-1185">Reference proteome</keyword>
<dbReference type="SUPFAM" id="SSF53822">
    <property type="entry name" value="Periplasmic binding protein-like I"/>
    <property type="match status" value="1"/>
</dbReference>
<dbReference type="InterPro" id="IPR028082">
    <property type="entry name" value="Peripla_BP_I"/>
</dbReference>
<organism evidence="5 6">
    <name type="scientific">Noviherbaspirillum aridicola</name>
    <dbReference type="NCBI Taxonomy" id="2849687"/>
    <lineage>
        <taxon>Bacteria</taxon>
        <taxon>Pseudomonadati</taxon>
        <taxon>Pseudomonadota</taxon>
        <taxon>Betaproteobacteria</taxon>
        <taxon>Burkholderiales</taxon>
        <taxon>Oxalobacteraceae</taxon>
        <taxon>Noviherbaspirillum</taxon>
    </lineage>
</organism>
<sequence length="371" mass="40147">MMYRLKQLLVAGLCLLPPAMPALAAEPIVIGQAIDLSGPNGSLGRDYVAGIKTCFDMINAAGGIQGRRIRFIARDDGGDPAASAAAAAELLEREQAEFLIGGIGDATVRAVADSPAVRRKGQMLYAPLAAGEQTHGQRVLYWRPTYRQELRHIFSHFRKLGISDVGVVHQDSPVHQEAWRSVQEEARERQVRVTREARISAREDSIAQEAQRMAAARPGFVLVIADSISTGLFLKAFRKHDGQRFVAGTSLTNLDTLRELAGSRAVEWTVFSQVVPNPGAGNTVLQMEHLGMMKKYRDESVSALTLEGFAAARTLVKMMQASRRSGPAVLQEFMARGTAIDIGGLTAAPENGRLSGYLDIALLTRGAGLVF</sequence>
<accession>A0ABQ4Q9W8</accession>
<keyword evidence="2 3" id="KW-0732">Signal</keyword>
<feature type="domain" description="Leucine-binding protein" evidence="4">
    <location>
        <begin position="27"/>
        <end position="332"/>
    </location>
</feature>
<dbReference type="Pfam" id="PF13458">
    <property type="entry name" value="Peripla_BP_6"/>
    <property type="match status" value="1"/>
</dbReference>
<feature type="signal peptide" evidence="3">
    <location>
        <begin position="1"/>
        <end position="24"/>
    </location>
</feature>
<gene>
    <name evidence="5" type="ORF">NCCP691_40170</name>
</gene>
<dbReference type="Gene3D" id="3.40.50.2300">
    <property type="match status" value="2"/>
</dbReference>
<proteinExistence type="inferred from homology"/>
<evidence type="ECO:0000313" key="6">
    <source>
        <dbReference type="Proteomes" id="UP000887222"/>
    </source>
</evidence>
<dbReference type="InterPro" id="IPR028081">
    <property type="entry name" value="Leu-bd"/>
</dbReference>
<name>A0ABQ4Q9W8_9BURK</name>
<protein>
    <recommendedName>
        <fullName evidence="4">Leucine-binding protein domain-containing protein</fullName>
    </recommendedName>
</protein>
<evidence type="ECO:0000256" key="3">
    <source>
        <dbReference type="SAM" id="SignalP"/>
    </source>
</evidence>
<dbReference type="RefSeq" id="WP_238482528.1">
    <property type="nucleotide sequence ID" value="NZ_BPMK01000024.1"/>
</dbReference>
<evidence type="ECO:0000259" key="4">
    <source>
        <dbReference type="Pfam" id="PF13458"/>
    </source>
</evidence>
<comment type="caution">
    <text evidence="5">The sequence shown here is derived from an EMBL/GenBank/DDBJ whole genome shotgun (WGS) entry which is preliminary data.</text>
</comment>
<dbReference type="PANTHER" id="PTHR47235:SF1">
    <property type="entry name" value="BLR6548 PROTEIN"/>
    <property type="match status" value="1"/>
</dbReference>
<evidence type="ECO:0000256" key="2">
    <source>
        <dbReference type="ARBA" id="ARBA00022729"/>
    </source>
</evidence>
<dbReference type="EMBL" id="BPMK01000024">
    <property type="protein sequence ID" value="GIZ54003.1"/>
    <property type="molecule type" value="Genomic_DNA"/>
</dbReference>
<dbReference type="PANTHER" id="PTHR47235">
    <property type="entry name" value="BLR6548 PROTEIN"/>
    <property type="match status" value="1"/>
</dbReference>
<reference evidence="5 6" key="1">
    <citation type="journal article" date="2022" name="Int. J. Syst. Evol. Microbiol.">
        <title>Noviherbaspirillum aridicola sp. nov., isolated from an arid soil in Pakistan.</title>
        <authorList>
            <person name="Khan I.U."/>
            <person name="Saqib M."/>
            <person name="Amin A."/>
            <person name="Hussain F."/>
            <person name="Li L."/>
            <person name="Liu Y.H."/>
            <person name="Fang B.Z."/>
            <person name="Ahmed I."/>
            <person name="Li W.J."/>
        </authorList>
    </citation>
    <scope>NUCLEOTIDE SEQUENCE [LARGE SCALE GENOMIC DNA]</scope>
    <source>
        <strain evidence="5 6">NCCP-691</strain>
    </source>
</reference>
<feature type="chain" id="PRO_5045791583" description="Leucine-binding protein domain-containing protein" evidence="3">
    <location>
        <begin position="25"/>
        <end position="371"/>
    </location>
</feature>
<comment type="similarity">
    <text evidence="1">Belongs to the leucine-binding protein family.</text>
</comment>